<dbReference type="KEGG" id="cpip:CJF12_16975"/>
<dbReference type="Gene3D" id="2.60.40.1120">
    <property type="entry name" value="Carboxypeptidase-like, regulatory domain"/>
    <property type="match status" value="1"/>
</dbReference>
<evidence type="ECO:0000256" key="5">
    <source>
        <dbReference type="SAM" id="SignalP"/>
    </source>
</evidence>
<dbReference type="EMBL" id="JPRJ01000002">
    <property type="protein sequence ID" value="KFF29960.1"/>
    <property type="molecule type" value="Genomic_DNA"/>
</dbReference>
<feature type="chain" id="PRO_5001804605" evidence="5">
    <location>
        <begin position="22"/>
        <end position="1098"/>
    </location>
</feature>
<gene>
    <name evidence="8" type="ORF">IQ37_01955</name>
</gene>
<evidence type="ECO:0000259" key="6">
    <source>
        <dbReference type="Pfam" id="PF00593"/>
    </source>
</evidence>
<comment type="similarity">
    <text evidence="4">Belongs to the TonB-dependent receptor family.</text>
</comment>
<evidence type="ECO:0000256" key="1">
    <source>
        <dbReference type="ARBA" id="ARBA00004442"/>
    </source>
</evidence>
<keyword evidence="9" id="KW-1185">Reference proteome</keyword>
<dbReference type="Pfam" id="PF07715">
    <property type="entry name" value="Plug"/>
    <property type="match status" value="1"/>
</dbReference>
<comment type="caution">
    <text evidence="8">The sequence shown here is derived from an EMBL/GenBank/DDBJ whole genome shotgun (WGS) entry which is preliminary data.</text>
</comment>
<comment type="subcellular location">
    <subcellularLocation>
        <location evidence="1 4">Cell outer membrane</location>
    </subcellularLocation>
</comment>
<dbReference type="InterPro" id="IPR037066">
    <property type="entry name" value="Plug_dom_sf"/>
</dbReference>
<dbReference type="SUPFAM" id="SSF56935">
    <property type="entry name" value="Porins"/>
    <property type="match status" value="1"/>
</dbReference>
<dbReference type="eggNOG" id="COG1629">
    <property type="taxonomic scope" value="Bacteria"/>
</dbReference>
<evidence type="ECO:0000313" key="9">
    <source>
        <dbReference type="Proteomes" id="UP000028709"/>
    </source>
</evidence>
<evidence type="ECO:0000313" key="8">
    <source>
        <dbReference type="EMBL" id="KFF29960.1"/>
    </source>
</evidence>
<proteinExistence type="inferred from homology"/>
<dbReference type="Proteomes" id="UP000028709">
    <property type="component" value="Unassembled WGS sequence"/>
</dbReference>
<organism evidence="8 9">
    <name type="scientific">Chryseobacterium piperi</name>
    <dbReference type="NCBI Taxonomy" id="558152"/>
    <lineage>
        <taxon>Bacteria</taxon>
        <taxon>Pseudomonadati</taxon>
        <taxon>Bacteroidota</taxon>
        <taxon>Flavobacteriia</taxon>
        <taxon>Flavobacteriales</taxon>
        <taxon>Weeksellaceae</taxon>
        <taxon>Chryseobacterium group</taxon>
        <taxon>Chryseobacterium</taxon>
    </lineage>
</organism>
<evidence type="ECO:0000259" key="7">
    <source>
        <dbReference type="Pfam" id="PF07715"/>
    </source>
</evidence>
<dbReference type="InterPro" id="IPR008969">
    <property type="entry name" value="CarboxyPept-like_regulatory"/>
</dbReference>
<accession>A0A086BLZ6</accession>
<dbReference type="SUPFAM" id="SSF49464">
    <property type="entry name" value="Carboxypeptidase regulatory domain-like"/>
    <property type="match status" value="1"/>
</dbReference>
<dbReference type="InterPro" id="IPR000531">
    <property type="entry name" value="Beta-barrel_TonB"/>
</dbReference>
<dbReference type="AlphaFoldDB" id="A0A086BLZ6"/>
<evidence type="ECO:0000256" key="4">
    <source>
        <dbReference type="RuleBase" id="RU003357"/>
    </source>
</evidence>
<dbReference type="GO" id="GO:0009279">
    <property type="term" value="C:cell outer membrane"/>
    <property type="evidence" value="ECO:0007669"/>
    <property type="project" value="UniProtKB-SubCell"/>
</dbReference>
<feature type="signal peptide" evidence="5">
    <location>
        <begin position="1"/>
        <end position="21"/>
    </location>
</feature>
<dbReference type="InterPro" id="IPR012910">
    <property type="entry name" value="Plug_dom"/>
</dbReference>
<keyword evidence="2 4" id="KW-0472">Membrane</keyword>
<keyword evidence="5" id="KW-0732">Signal</keyword>
<protein>
    <submittedName>
        <fullName evidence="8">TonB-dependent receptor</fullName>
    </submittedName>
</protein>
<feature type="domain" description="TonB-dependent receptor plug" evidence="7">
    <location>
        <begin position="221"/>
        <end position="320"/>
    </location>
</feature>
<evidence type="ECO:0000256" key="3">
    <source>
        <dbReference type="ARBA" id="ARBA00023237"/>
    </source>
</evidence>
<dbReference type="STRING" id="558152.IQ37_01955"/>
<dbReference type="Gene3D" id="2.40.170.20">
    <property type="entry name" value="TonB-dependent receptor, beta-barrel domain"/>
    <property type="match status" value="1"/>
</dbReference>
<dbReference type="Pfam" id="PF13620">
    <property type="entry name" value="CarboxypepD_reg"/>
    <property type="match status" value="1"/>
</dbReference>
<keyword evidence="4" id="KW-0798">TonB box</keyword>
<dbReference type="RefSeq" id="WP_051887175.1">
    <property type="nucleotide sequence ID" value="NZ_CP023049.2"/>
</dbReference>
<name>A0A086BLZ6_9FLAO</name>
<evidence type="ECO:0000256" key="2">
    <source>
        <dbReference type="ARBA" id="ARBA00023136"/>
    </source>
</evidence>
<sequence>MRNLKCSLTVAVIFFATTVDAQELTMKVSFSAPAGKPLINTLEEFADKTRMRLVYSKEDIKDFKVREVRCDYISVTECLKNITDNLPVAVRQRGELLSVKYQGSNMSVSAVQGNGRLTGKIVDEVGNPIVKAEVNVAGKTAATDNNGDFSINVPAGVYTLTVKASGYSSLRVEKLQVITDEINTVSFAMKHISNKEMNIKEVVITGVRKADTQAGLLAQQKRAAQMSDGISAEQISKTPDNDVGGTLKRVTGVTTIDNKYVVVRSMGERWNTAAMDGINLPSTEAYNQNFSFDIIPTAMVESVVVSKTATPDMNASFAGGYVEVRTKDIPNENFTTVNIGSSYNDISTFKEFITKKRGKYDYWGYDDGTRDFPKGLEATDWNNPLFFEQSKRFTNDNFTNYSTTANLNSNMQVALGRNYRLKNNNKWGFAAAITTRNEQNKLDIDHTGRGGWMDNAGLVIGWEKLGVAPVSFFNFKNKGASYSYNSTIGGMLNFGLQLGKNRISFRNSYTHIYDQTLTRITGWNEYVNGSGDATIPYNYFYYGILPPNTDLKFVDRPITETTDYPVYQTLLQNKLEGSHKIGNKEISWFAARTGVTSDTKDYTQYQTNYNFIGNEILSYNQIYNSGNNFARGYIANKETDYNYGASFKWSMDTGDFKNDVKVGYAGALKNNTNQQQKFFLRVDENRDVPNSEKNSLIMYGALAGWFDGSHYNPGGIGWQTKALYKNDKYEGKVTQHAPFIMFDNRWKNKLRLVWGMRAEYFRYDLISQQQDPSDNKNVIKAPIKEKAWQWMPSANFTYSPSNNINVRLAYNRSVIRPQFNERTGLPYFDPIANGLIYNTEMTSAVINNYDFKFEWFPGLGEIISAGLYYKNIDRPIEREGYISQEGNLFLYNGNSKNAKLKGFEVEVRKSLGFIKEGTFLKDLFISGNFTYNDTKVVAFKDRYKTEDTDPTYEVDRPLYGQTPYAYNLGLLYNGNRLGLSFLYNAKGDQYVTVGYAYIGEEIQRPYAVADAQISYRLLKDKNLEIKFNVRNLFNRVREYYNNFNSYSVSKGDGSSYDTQRESLGLLPGATSKYDKDIDRILFRAYNGRLFGLSVGYTF</sequence>
<keyword evidence="8" id="KW-0675">Receptor</keyword>
<feature type="domain" description="TonB-dependent receptor-like beta-barrel" evidence="6">
    <location>
        <begin position="597"/>
        <end position="1032"/>
    </location>
</feature>
<dbReference type="Pfam" id="PF00593">
    <property type="entry name" value="TonB_dep_Rec_b-barrel"/>
    <property type="match status" value="1"/>
</dbReference>
<dbReference type="PANTHER" id="PTHR40980:SF4">
    <property type="entry name" value="TONB-DEPENDENT RECEPTOR-LIKE BETA-BARREL DOMAIN-CONTAINING PROTEIN"/>
    <property type="match status" value="1"/>
</dbReference>
<dbReference type="OrthoDB" id="9768470at2"/>
<dbReference type="PANTHER" id="PTHR40980">
    <property type="entry name" value="PLUG DOMAIN-CONTAINING PROTEIN"/>
    <property type="match status" value="1"/>
</dbReference>
<reference evidence="8 9" key="1">
    <citation type="submission" date="2014-07" db="EMBL/GenBank/DDBJ databases">
        <title>Genome of Chryseobacterium piperi CTM.</title>
        <authorList>
            <person name="Pipes S.E."/>
            <person name="Stropko S.J."/>
            <person name="Newman J.D."/>
        </authorList>
    </citation>
    <scope>NUCLEOTIDE SEQUENCE [LARGE SCALE GENOMIC DNA]</scope>
    <source>
        <strain evidence="8 9">CTM</strain>
    </source>
</reference>
<keyword evidence="3" id="KW-0998">Cell outer membrane</keyword>
<dbReference type="Gene3D" id="2.170.130.10">
    <property type="entry name" value="TonB-dependent receptor, plug domain"/>
    <property type="match status" value="1"/>
</dbReference>
<dbReference type="InterPro" id="IPR036942">
    <property type="entry name" value="Beta-barrel_TonB_sf"/>
</dbReference>